<proteinExistence type="predicted"/>
<accession>A0A835L774</accession>
<dbReference type="Proteomes" id="UP000648187">
    <property type="component" value="Unassembled WGS sequence"/>
</dbReference>
<organism evidence="1 2">
    <name type="scientific">Spodoptera exigua</name>
    <name type="common">Beet armyworm</name>
    <name type="synonym">Noctua fulgens</name>
    <dbReference type="NCBI Taxonomy" id="7107"/>
    <lineage>
        <taxon>Eukaryota</taxon>
        <taxon>Metazoa</taxon>
        <taxon>Ecdysozoa</taxon>
        <taxon>Arthropoda</taxon>
        <taxon>Hexapoda</taxon>
        <taxon>Insecta</taxon>
        <taxon>Pterygota</taxon>
        <taxon>Neoptera</taxon>
        <taxon>Endopterygota</taxon>
        <taxon>Lepidoptera</taxon>
        <taxon>Glossata</taxon>
        <taxon>Ditrysia</taxon>
        <taxon>Noctuoidea</taxon>
        <taxon>Noctuidae</taxon>
        <taxon>Amphipyrinae</taxon>
        <taxon>Spodoptera</taxon>
    </lineage>
</organism>
<keyword evidence="2" id="KW-1185">Reference proteome</keyword>
<dbReference type="AlphaFoldDB" id="A0A835L774"/>
<protein>
    <submittedName>
        <fullName evidence="1">Uncharacterized protein</fullName>
    </submittedName>
</protein>
<evidence type="ECO:0000313" key="2">
    <source>
        <dbReference type="Proteomes" id="UP000648187"/>
    </source>
</evidence>
<dbReference type="EMBL" id="JACKWZ010000056">
    <property type="protein sequence ID" value="KAF9418388.1"/>
    <property type="molecule type" value="Genomic_DNA"/>
</dbReference>
<evidence type="ECO:0000313" key="1">
    <source>
        <dbReference type="EMBL" id="KAF9418388.1"/>
    </source>
</evidence>
<comment type="caution">
    <text evidence="1">The sequence shown here is derived from an EMBL/GenBank/DDBJ whole genome shotgun (WGS) entry which is preliminary data.</text>
</comment>
<reference evidence="1" key="1">
    <citation type="submission" date="2020-08" db="EMBL/GenBank/DDBJ databases">
        <title>Spodoptera exigua strain:BAW_Kor-Di-RS1 Genome sequencing and assembly.</title>
        <authorList>
            <person name="Kim J."/>
            <person name="Nam H.Y."/>
            <person name="Kwon M."/>
            <person name="Choi J.H."/>
            <person name="Cho S.R."/>
            <person name="Kim G.-H."/>
        </authorList>
    </citation>
    <scope>NUCLEOTIDE SEQUENCE</scope>
    <source>
        <strain evidence="1">BAW_Kor-Di-RS1</strain>
        <tissue evidence="1">Whole-body</tissue>
    </source>
</reference>
<name>A0A835L774_SPOEX</name>
<gene>
    <name evidence="1" type="ORF">HW555_004818</name>
</gene>
<sequence>MTGPIHFHDGPCDQPAVVTGDVHDHTSYVVSYTWLSHGDLLTECFQKFHILLLRKAVIESLLSSLLNPLISPQGSVYFDVDASDQPAVLAGDVHDHPGDVVSHTRLSHRNIFLCNFQPLLILGVGAMNYVLQKVGYLRSNSDDSPGDTGDIDNVALGLDEGWRQQLGQQVHAPHVDPEHVVEDLHEYSAE</sequence>